<organism evidence="1 2">
    <name type="scientific">Jeotgalibacillus malaysiensis</name>
    <dbReference type="NCBI Taxonomy" id="1508404"/>
    <lineage>
        <taxon>Bacteria</taxon>
        <taxon>Bacillati</taxon>
        <taxon>Bacillota</taxon>
        <taxon>Bacilli</taxon>
        <taxon>Bacillales</taxon>
        <taxon>Caryophanaceae</taxon>
        <taxon>Jeotgalibacillus</taxon>
    </lineage>
</organism>
<evidence type="ECO:0000313" key="1">
    <source>
        <dbReference type="EMBL" id="AJD90786.1"/>
    </source>
</evidence>
<accession>A0A0B5AL12</accession>
<protein>
    <submittedName>
        <fullName evidence="1">Uncharacterized protein</fullName>
    </submittedName>
</protein>
<gene>
    <name evidence="1" type="ORF">JMA_14690</name>
</gene>
<dbReference type="EMBL" id="CP009416">
    <property type="protein sequence ID" value="AJD90786.1"/>
    <property type="molecule type" value="Genomic_DNA"/>
</dbReference>
<dbReference type="Proteomes" id="UP000031449">
    <property type="component" value="Chromosome"/>
</dbReference>
<dbReference type="BioCyc" id="JESP1508404:G14D9-10724-MONOMER"/>
<name>A0A0B5AL12_9BACL</name>
<proteinExistence type="predicted"/>
<dbReference type="KEGG" id="jeo:JMA_14690"/>
<dbReference type="STRING" id="1508404.JMA_14690"/>
<dbReference type="HOGENOM" id="CLU_1701911_0_0_9"/>
<sequence length="154" mass="17314">MLSRELSQTDFTQTSHGQSLSELQSERLLKYISEFAMILNPDGIILNFNEQSKCQFHPEVGASISRYLKSEHLGWLKACMLGENRDTANLQFFNGSCIKECKGECIPLTGGEAYLFILSDIHKVQDEIIYANVFARAIHGLLITDNQGILSNQI</sequence>
<reference evidence="1 2" key="1">
    <citation type="submission" date="2014-08" db="EMBL/GenBank/DDBJ databases">
        <title>Complete genome of a marine bacteria Jeotgalibacillus malaysiensis.</title>
        <authorList>
            <person name="Yaakop A.S."/>
            <person name="Chan K.-G."/>
            <person name="Goh K.M."/>
        </authorList>
    </citation>
    <scope>NUCLEOTIDE SEQUENCE [LARGE SCALE GENOMIC DNA]</scope>
    <source>
        <strain evidence="1 2">D5</strain>
    </source>
</reference>
<evidence type="ECO:0000313" key="2">
    <source>
        <dbReference type="Proteomes" id="UP000031449"/>
    </source>
</evidence>
<dbReference type="AlphaFoldDB" id="A0A0B5AL12"/>
<keyword evidence="2" id="KW-1185">Reference proteome</keyword>